<protein>
    <submittedName>
        <fullName evidence="2">Uncharacterized protein</fullName>
    </submittedName>
</protein>
<gene>
    <name evidence="2" type="ORF">PFISCL1PPCAC_10837</name>
</gene>
<comment type="caution">
    <text evidence="2">The sequence shown here is derived from an EMBL/GenBank/DDBJ whole genome shotgun (WGS) entry which is preliminary data.</text>
</comment>
<accession>A0AAV5VLK1</accession>
<dbReference type="Proteomes" id="UP001432322">
    <property type="component" value="Unassembled WGS sequence"/>
</dbReference>
<evidence type="ECO:0000313" key="2">
    <source>
        <dbReference type="EMBL" id="GMT19540.1"/>
    </source>
</evidence>
<feature type="compositionally biased region" description="Polar residues" evidence="1">
    <location>
        <begin position="26"/>
        <end position="40"/>
    </location>
</feature>
<feature type="non-terminal residue" evidence="2">
    <location>
        <position position="1"/>
    </location>
</feature>
<reference evidence="2" key="1">
    <citation type="submission" date="2023-10" db="EMBL/GenBank/DDBJ databases">
        <title>Genome assembly of Pristionchus species.</title>
        <authorList>
            <person name="Yoshida K."/>
            <person name="Sommer R.J."/>
        </authorList>
    </citation>
    <scope>NUCLEOTIDE SEQUENCE</scope>
    <source>
        <strain evidence="2">RS5133</strain>
    </source>
</reference>
<proteinExistence type="predicted"/>
<sequence length="197" mass="23103">QHHISMPFSRPSSNSRAFRRSTLSLAGSSNSCTSNESLCSSDYEERPEPSLNANRFESSQEINNDSTLRFELSQDVTNGSILLPPPNVPLWEQCGLAPPKRVPIDNTEKRLIDTSEMDRRYQYWMKECIEMTKDYQKMTEKIWNRRRESQNEAHANFRFLQEKYECVMRVVLHTQSRQRVQKDFMSESKKLDLSSIQ</sequence>
<dbReference type="AlphaFoldDB" id="A0AAV5VLK1"/>
<feature type="region of interest" description="Disordered" evidence="1">
    <location>
        <begin position="26"/>
        <end position="50"/>
    </location>
</feature>
<organism evidence="2 3">
    <name type="scientific">Pristionchus fissidentatus</name>
    <dbReference type="NCBI Taxonomy" id="1538716"/>
    <lineage>
        <taxon>Eukaryota</taxon>
        <taxon>Metazoa</taxon>
        <taxon>Ecdysozoa</taxon>
        <taxon>Nematoda</taxon>
        <taxon>Chromadorea</taxon>
        <taxon>Rhabditida</taxon>
        <taxon>Rhabditina</taxon>
        <taxon>Diplogasteromorpha</taxon>
        <taxon>Diplogasteroidea</taxon>
        <taxon>Neodiplogasteridae</taxon>
        <taxon>Pristionchus</taxon>
    </lineage>
</organism>
<evidence type="ECO:0000313" key="3">
    <source>
        <dbReference type="Proteomes" id="UP001432322"/>
    </source>
</evidence>
<keyword evidence="3" id="KW-1185">Reference proteome</keyword>
<evidence type="ECO:0000256" key="1">
    <source>
        <dbReference type="SAM" id="MobiDB-lite"/>
    </source>
</evidence>
<name>A0AAV5VLK1_9BILA</name>
<dbReference type="EMBL" id="BTSY01000003">
    <property type="protein sequence ID" value="GMT19540.1"/>
    <property type="molecule type" value="Genomic_DNA"/>
</dbReference>